<accession>A0A0F8XZX2</accession>
<evidence type="ECO:0000313" key="1">
    <source>
        <dbReference type="EMBL" id="KKK74652.1"/>
    </source>
</evidence>
<dbReference type="EMBL" id="LAZR01056217">
    <property type="protein sequence ID" value="KKK74652.1"/>
    <property type="molecule type" value="Genomic_DNA"/>
</dbReference>
<sequence>MKLSPILGSRETGEWCGLASLMTTPDFYDDNANLVNRAVFRGLSEAVVAVGREGGGWVIDAAVGCV</sequence>
<dbReference type="AlphaFoldDB" id="A0A0F8XZX2"/>
<gene>
    <name evidence="1" type="ORF">LCGC14_2881610</name>
</gene>
<organism evidence="1">
    <name type="scientific">marine sediment metagenome</name>
    <dbReference type="NCBI Taxonomy" id="412755"/>
    <lineage>
        <taxon>unclassified sequences</taxon>
        <taxon>metagenomes</taxon>
        <taxon>ecological metagenomes</taxon>
    </lineage>
</organism>
<reference evidence="1" key="1">
    <citation type="journal article" date="2015" name="Nature">
        <title>Complex archaea that bridge the gap between prokaryotes and eukaryotes.</title>
        <authorList>
            <person name="Spang A."/>
            <person name="Saw J.H."/>
            <person name="Jorgensen S.L."/>
            <person name="Zaremba-Niedzwiedzka K."/>
            <person name="Martijn J."/>
            <person name="Lind A.E."/>
            <person name="van Eijk R."/>
            <person name="Schleper C."/>
            <person name="Guy L."/>
            <person name="Ettema T.J."/>
        </authorList>
    </citation>
    <scope>NUCLEOTIDE SEQUENCE</scope>
</reference>
<proteinExistence type="predicted"/>
<name>A0A0F8XZX2_9ZZZZ</name>
<comment type="caution">
    <text evidence="1">The sequence shown here is derived from an EMBL/GenBank/DDBJ whole genome shotgun (WGS) entry which is preliminary data.</text>
</comment>
<protein>
    <submittedName>
        <fullName evidence="1">Uncharacterized protein</fullName>
    </submittedName>
</protein>